<reference evidence="1 2" key="1">
    <citation type="journal article" date="2018" name="Proc. Natl. Acad. Sci. U.S.A.">
        <title>Linking secondary metabolites to gene clusters through genome sequencing of six diverse Aspergillus species.</title>
        <authorList>
            <person name="Kaerboelling I."/>
            <person name="Vesth T.C."/>
            <person name="Frisvad J.C."/>
            <person name="Nybo J.L."/>
            <person name="Theobald S."/>
            <person name="Kuo A."/>
            <person name="Bowyer P."/>
            <person name="Matsuda Y."/>
            <person name="Mondo S."/>
            <person name="Lyhne E.K."/>
            <person name="Kogle M.E."/>
            <person name="Clum A."/>
            <person name="Lipzen A."/>
            <person name="Salamov A."/>
            <person name="Ngan C.Y."/>
            <person name="Daum C."/>
            <person name="Chiniquy J."/>
            <person name="Barry K."/>
            <person name="LaButti K."/>
            <person name="Haridas S."/>
            <person name="Simmons B.A."/>
            <person name="Magnuson J.K."/>
            <person name="Mortensen U.H."/>
            <person name="Larsen T.O."/>
            <person name="Grigoriev I.V."/>
            <person name="Baker S.E."/>
            <person name="Andersen M.R."/>
        </authorList>
    </citation>
    <scope>NUCLEOTIDE SEQUENCE [LARGE SCALE GENOMIC DNA]</scope>
    <source>
        <strain evidence="1 2">IBT 24754</strain>
    </source>
</reference>
<gene>
    <name evidence="1" type="ORF">P175DRAFT_0108488</name>
</gene>
<dbReference type="RefSeq" id="XP_040748757.1">
    <property type="nucleotide sequence ID" value="XM_040892349.1"/>
</dbReference>
<dbReference type="VEuPathDB" id="FungiDB:P175DRAFT_0108488"/>
<evidence type="ECO:0000313" key="1">
    <source>
        <dbReference type="EMBL" id="PTU17365.1"/>
    </source>
</evidence>
<protein>
    <submittedName>
        <fullName evidence="1">Uncharacterized protein</fullName>
    </submittedName>
</protein>
<dbReference type="GeneID" id="63809231"/>
<name>A0A2T5LM60_9EURO</name>
<proteinExistence type="predicted"/>
<comment type="caution">
    <text evidence="1">The sequence shown here is derived from an EMBL/GenBank/DDBJ whole genome shotgun (WGS) entry which is preliminary data.</text>
</comment>
<organism evidence="1 2">
    <name type="scientific">Aspergillus ochraceoroseus IBT 24754</name>
    <dbReference type="NCBI Taxonomy" id="1392256"/>
    <lineage>
        <taxon>Eukaryota</taxon>
        <taxon>Fungi</taxon>
        <taxon>Dikarya</taxon>
        <taxon>Ascomycota</taxon>
        <taxon>Pezizomycotina</taxon>
        <taxon>Eurotiomycetes</taxon>
        <taxon>Eurotiomycetidae</taxon>
        <taxon>Eurotiales</taxon>
        <taxon>Aspergillaceae</taxon>
        <taxon>Aspergillus</taxon>
        <taxon>Aspergillus subgen. Nidulantes</taxon>
    </lineage>
</organism>
<evidence type="ECO:0000313" key="2">
    <source>
        <dbReference type="Proteomes" id="UP000244073"/>
    </source>
</evidence>
<sequence length="77" mass="8957">MIPPSYIKAQNASYSIDQHSQCKESRIEFFFFFLMAQRGLSKTILISRLLPVRTFIRLIKVRQIPAQGLLFSSDFCI</sequence>
<dbReference type="Proteomes" id="UP000244073">
    <property type="component" value="Unassembled WGS sequence"/>
</dbReference>
<dbReference type="AlphaFoldDB" id="A0A2T5LM60"/>
<dbReference type="EMBL" id="MSFN02000011">
    <property type="protein sequence ID" value="PTU17365.1"/>
    <property type="molecule type" value="Genomic_DNA"/>
</dbReference>
<accession>A0A2T5LM60</accession>